<dbReference type="RefSeq" id="WP_121286286.1">
    <property type="nucleotide sequence ID" value="NZ_RCCK01000014.1"/>
</dbReference>
<reference evidence="3 5" key="1">
    <citation type="submission" date="2018-10" db="EMBL/GenBank/DDBJ databases">
        <title>Genomic Encyclopedia of Archaeal and Bacterial Type Strains, Phase II (KMG-II): from individual species to whole genera.</title>
        <authorList>
            <person name="Goeker M."/>
        </authorList>
    </citation>
    <scope>NUCLEOTIDE SEQUENCE [LARGE SCALE GENOMIC DNA]</scope>
    <source>
        <strain evidence="3 5">DSM 19624</strain>
    </source>
</reference>
<comment type="caution">
    <text evidence="3">The sequence shown here is derived from an EMBL/GenBank/DDBJ whole genome shotgun (WGS) entry which is preliminary data.</text>
</comment>
<keyword evidence="6" id="KW-1185">Reference proteome</keyword>
<dbReference type="EMBL" id="RCCK01000014">
    <property type="protein sequence ID" value="RLJ72499.1"/>
    <property type="molecule type" value="Genomic_DNA"/>
</dbReference>
<evidence type="ECO:0000313" key="5">
    <source>
        <dbReference type="Proteomes" id="UP000273898"/>
    </source>
</evidence>
<dbReference type="AlphaFoldDB" id="A0A497XT43"/>
<evidence type="ECO:0000313" key="3">
    <source>
        <dbReference type="EMBL" id="RLJ72499.1"/>
    </source>
</evidence>
<name>A0A497XT43_9SPHI</name>
<feature type="region of interest" description="Disordered" evidence="1">
    <location>
        <begin position="221"/>
        <end position="243"/>
    </location>
</feature>
<organism evidence="3 5">
    <name type="scientific">Pedobacter alluvionis</name>
    <dbReference type="NCBI Taxonomy" id="475253"/>
    <lineage>
        <taxon>Bacteria</taxon>
        <taxon>Pseudomonadati</taxon>
        <taxon>Bacteroidota</taxon>
        <taxon>Sphingobacteriia</taxon>
        <taxon>Sphingobacteriales</taxon>
        <taxon>Sphingobacteriaceae</taxon>
        <taxon>Pedobacter</taxon>
    </lineage>
</organism>
<feature type="domain" description="Tox-MPTase3" evidence="2">
    <location>
        <begin position="482"/>
        <end position="627"/>
    </location>
</feature>
<feature type="compositionally biased region" description="Gly residues" evidence="1">
    <location>
        <begin position="227"/>
        <end position="243"/>
    </location>
</feature>
<proteinExistence type="predicted"/>
<evidence type="ECO:0000259" key="2">
    <source>
        <dbReference type="Pfam" id="PF15639"/>
    </source>
</evidence>
<dbReference type="Proteomes" id="UP000273898">
    <property type="component" value="Unassembled WGS sequence"/>
</dbReference>
<evidence type="ECO:0000313" key="6">
    <source>
        <dbReference type="Proteomes" id="UP000297429"/>
    </source>
</evidence>
<sequence>MNKLTLNRGKATACLILMCLFLVQSCRKDILISNSKDKIENARIWYGKQFDKSSRVLISSKGDTLSLTMQPKWATAYISALEDQADTYIIPLETDLPKELKHSINPILLMRQKGSGYDVKIIKNIEQDSTENTDKNKLNNDKLLSERAFGNVHRIDQNNNTSGNKSSINNPTLNTEGFSGSNQNKIMGGNGPDLSGCLDWWLVTEDGAGEVTNTEYIGRTCPPDLSQGGGGGGGTGGGNGDGGNGNFGTDPNCRNCKVADRNFSAMLAYAQAAGLAVTPSFETTLTLDDGTKIEGTATEIRNSQGEIVATFFSPNTNAANYGLEVGYHYSIGNKGPSGTSNPDNTVPNFYFNFGNKIGFSTPNIPGGGNIKYTNYAAELINMIGITEDSEGKDFLYHHMDIARTLKSFIDNNGGTTRENIDFIKWTVLYFMGHPNVSIEEVLNAEFDNETAFPTNTDLANYVELAIDDSETRIVISPQDMVKYPKFTALVKGLYNRVANTPKIMAALVKYTGFTQTSVLNDLKFDKRGPIIYITPKEQLKTYYPKTKTYGYPYGRCISDDVNKHYIFLNKEFIDLLEAANGTNSDALVILLATTILHEYVHWSDNNFGLSPSLPGEMGDLFEKDAFGEVLQYNKKNGKLYYRKK</sequence>
<gene>
    <name evidence="3" type="ORF">BCL90_4120</name>
    <name evidence="4" type="ORF">E3V97_24480</name>
</gene>
<dbReference type="PROSITE" id="PS51257">
    <property type="entry name" value="PROKAR_LIPOPROTEIN"/>
    <property type="match status" value="1"/>
</dbReference>
<dbReference type="Pfam" id="PF15639">
    <property type="entry name" value="Tox-MPTase3"/>
    <property type="match status" value="1"/>
</dbReference>
<accession>A0A497XT43</accession>
<evidence type="ECO:0000313" key="4">
    <source>
        <dbReference type="EMBL" id="TFB28178.1"/>
    </source>
</evidence>
<dbReference type="InterPro" id="IPR028913">
    <property type="entry name" value="Tox-MPTase3_dom"/>
</dbReference>
<dbReference type="Proteomes" id="UP000297429">
    <property type="component" value="Unassembled WGS sequence"/>
</dbReference>
<dbReference type="OrthoDB" id="768074at2"/>
<evidence type="ECO:0000256" key="1">
    <source>
        <dbReference type="SAM" id="MobiDB-lite"/>
    </source>
</evidence>
<reference evidence="4 6" key="2">
    <citation type="submission" date="2019-03" db="EMBL/GenBank/DDBJ databases">
        <authorList>
            <person name="He R.-H."/>
        </authorList>
    </citation>
    <scope>NUCLEOTIDE SEQUENCE [LARGE SCALE GENOMIC DNA]</scope>
    <source>
        <strain evidence="4 6">DSM 19624</strain>
    </source>
</reference>
<dbReference type="EMBL" id="SOPX01000007">
    <property type="protein sequence ID" value="TFB28178.1"/>
    <property type="molecule type" value="Genomic_DNA"/>
</dbReference>
<protein>
    <submittedName>
        <fullName evidence="3">Zincin-like metallopeptidase toxin 3 of polymorphic toxin system</fullName>
    </submittedName>
</protein>